<proteinExistence type="predicted"/>
<protein>
    <submittedName>
        <fullName evidence="2">Ciliary neurotrophic factor, isoform CRA_d</fullName>
    </submittedName>
</protein>
<keyword evidence="1" id="KW-0812">Transmembrane</keyword>
<dbReference type="Proteomes" id="UP000234681">
    <property type="component" value="Chromosome 1"/>
</dbReference>
<evidence type="ECO:0000313" key="3">
    <source>
        <dbReference type="Proteomes" id="UP000234681"/>
    </source>
</evidence>
<organism evidence="2 3">
    <name type="scientific">Rattus norvegicus</name>
    <name type="common">Rat</name>
    <dbReference type="NCBI Taxonomy" id="10116"/>
    <lineage>
        <taxon>Eukaryota</taxon>
        <taxon>Metazoa</taxon>
        <taxon>Chordata</taxon>
        <taxon>Craniata</taxon>
        <taxon>Vertebrata</taxon>
        <taxon>Euteleostomi</taxon>
        <taxon>Mammalia</taxon>
        <taxon>Eutheria</taxon>
        <taxon>Euarchontoglires</taxon>
        <taxon>Glires</taxon>
        <taxon>Rodentia</taxon>
        <taxon>Myomorpha</taxon>
        <taxon>Muroidea</taxon>
        <taxon>Muridae</taxon>
        <taxon>Murinae</taxon>
        <taxon>Rattus</taxon>
    </lineage>
</organism>
<keyword evidence="1" id="KW-1133">Transmembrane helix</keyword>
<dbReference type="EMBL" id="CH473953">
    <property type="protein sequence ID" value="EDM12931.1"/>
    <property type="molecule type" value="Genomic_DNA"/>
</dbReference>
<evidence type="ECO:0000256" key="1">
    <source>
        <dbReference type="SAM" id="Phobius"/>
    </source>
</evidence>
<feature type="transmembrane region" description="Helical" evidence="1">
    <location>
        <begin position="20"/>
        <end position="38"/>
    </location>
</feature>
<evidence type="ECO:0000313" key="4">
    <source>
        <dbReference type="RGD" id="2370"/>
    </source>
</evidence>
<sequence>MGSQAPSSSSSSFSDSFNGGPVLSSVVCCWHSPLYLLYSCCVSQERSTCGSLSACSSLFHPSCLIGWLYMYGPHVGEALNGCSFCFCFNLCLSIHIGGIFILVALHL</sequence>
<feature type="transmembrane region" description="Helical" evidence="1">
    <location>
        <begin position="78"/>
        <end position="105"/>
    </location>
</feature>
<dbReference type="AlphaFoldDB" id="A6I0F0"/>
<reference evidence="3" key="1">
    <citation type="submission" date="2005-09" db="EMBL/GenBank/DDBJ databases">
        <authorList>
            <person name="Mural R.J."/>
            <person name="Li P.W."/>
            <person name="Adams M.D."/>
            <person name="Amanatides P.G."/>
            <person name="Baden-Tillson H."/>
            <person name="Barnstead M."/>
            <person name="Chin S.H."/>
            <person name="Dew I."/>
            <person name="Evans C.A."/>
            <person name="Ferriera S."/>
            <person name="Flanigan M."/>
            <person name="Fosler C."/>
            <person name="Glodek A."/>
            <person name="Gu Z."/>
            <person name="Holt R.A."/>
            <person name="Jennings D."/>
            <person name="Kraft C.L."/>
            <person name="Lu F."/>
            <person name="Nguyen T."/>
            <person name="Nusskern D.R."/>
            <person name="Pfannkoch C.M."/>
            <person name="Sitter C."/>
            <person name="Sutton G.G."/>
            <person name="Venter J.C."/>
            <person name="Wang Z."/>
            <person name="Woodage T."/>
            <person name="Zheng X.H."/>
            <person name="Zhong F."/>
        </authorList>
    </citation>
    <scope>NUCLEOTIDE SEQUENCE [LARGE SCALE GENOMIC DNA]</scope>
    <source>
        <strain>BN</strain>
        <strain evidence="3">Sprague-Dawley</strain>
    </source>
</reference>
<feature type="transmembrane region" description="Helical" evidence="1">
    <location>
        <begin position="50"/>
        <end position="72"/>
    </location>
</feature>
<keyword evidence="1" id="KW-0472">Membrane</keyword>
<name>A6I0F0_RAT</name>
<gene>
    <name evidence="2 4" type="primary">Cntf</name>
    <name evidence="2" type="ORF">rCG_48379</name>
</gene>
<accession>A6I0F0</accession>
<dbReference type="RGD" id="2370">
    <property type="gene designation" value="Cntf"/>
</dbReference>
<evidence type="ECO:0000313" key="2">
    <source>
        <dbReference type="EMBL" id="EDM12931.1"/>
    </source>
</evidence>